<name>A0A8I2YE74_9AGAM</name>
<gene>
    <name evidence="1" type="ORF">JVT61DRAFT_12344</name>
</gene>
<evidence type="ECO:0000313" key="2">
    <source>
        <dbReference type="Proteomes" id="UP000683000"/>
    </source>
</evidence>
<keyword evidence="2" id="KW-1185">Reference proteome</keyword>
<organism evidence="1 2">
    <name type="scientific">Boletus reticuloceps</name>
    <dbReference type="NCBI Taxonomy" id="495285"/>
    <lineage>
        <taxon>Eukaryota</taxon>
        <taxon>Fungi</taxon>
        <taxon>Dikarya</taxon>
        <taxon>Basidiomycota</taxon>
        <taxon>Agaricomycotina</taxon>
        <taxon>Agaricomycetes</taxon>
        <taxon>Agaricomycetidae</taxon>
        <taxon>Boletales</taxon>
        <taxon>Boletineae</taxon>
        <taxon>Boletaceae</taxon>
        <taxon>Boletoideae</taxon>
        <taxon>Boletus</taxon>
    </lineage>
</organism>
<evidence type="ECO:0000313" key="1">
    <source>
        <dbReference type="EMBL" id="KAG6370195.1"/>
    </source>
</evidence>
<dbReference type="EMBL" id="JAGFBS010000055">
    <property type="protein sequence ID" value="KAG6370195.1"/>
    <property type="molecule type" value="Genomic_DNA"/>
</dbReference>
<comment type="caution">
    <text evidence="1">The sequence shown here is derived from an EMBL/GenBank/DDBJ whole genome shotgun (WGS) entry which is preliminary data.</text>
</comment>
<accession>A0A8I2YE74</accession>
<reference evidence="1" key="1">
    <citation type="submission" date="2021-03" db="EMBL/GenBank/DDBJ databases">
        <title>Evolutionary innovations through gain and loss of genes in the ectomycorrhizal Boletales.</title>
        <authorList>
            <person name="Wu G."/>
            <person name="Miyauchi S."/>
            <person name="Morin E."/>
            <person name="Yang Z.-L."/>
            <person name="Xu J."/>
            <person name="Martin F.M."/>
        </authorList>
    </citation>
    <scope>NUCLEOTIDE SEQUENCE</scope>
    <source>
        <strain evidence="1">BR01</strain>
    </source>
</reference>
<dbReference type="AlphaFoldDB" id="A0A8I2YE74"/>
<proteinExistence type="predicted"/>
<dbReference type="Proteomes" id="UP000683000">
    <property type="component" value="Unassembled WGS sequence"/>
</dbReference>
<dbReference type="OrthoDB" id="10018333at2759"/>
<sequence>MTELGHILCWRRTFAWDRLGSPYRHIQYTTTMGRDSRLTGAPRGVLAPWLDYAFPHSLDPTRKTFVWGAPPIDDGSTE</sequence>
<protein>
    <submittedName>
        <fullName evidence="1">Uncharacterized protein</fullName>
    </submittedName>
</protein>